<dbReference type="Ensembl" id="ENSEBUT00000009174.1">
    <property type="protein sequence ID" value="ENSEBUP00000008666.1"/>
    <property type="gene ID" value="ENSEBUG00000005524.1"/>
</dbReference>
<keyword evidence="3" id="KW-1185">Reference proteome</keyword>
<dbReference type="SUPFAM" id="SSF48371">
    <property type="entry name" value="ARM repeat"/>
    <property type="match status" value="1"/>
</dbReference>
<feature type="region of interest" description="Disordered" evidence="1">
    <location>
        <begin position="335"/>
        <end position="361"/>
    </location>
</feature>
<feature type="compositionally biased region" description="Polar residues" evidence="1">
    <location>
        <begin position="338"/>
        <end position="351"/>
    </location>
</feature>
<evidence type="ECO:0000313" key="2">
    <source>
        <dbReference type="Ensembl" id="ENSEBUP00000008666.1"/>
    </source>
</evidence>
<reference evidence="2" key="2">
    <citation type="submission" date="2025-09" db="UniProtKB">
        <authorList>
            <consortium name="Ensembl"/>
        </authorList>
    </citation>
    <scope>IDENTIFICATION</scope>
</reference>
<evidence type="ECO:0000313" key="3">
    <source>
        <dbReference type="Proteomes" id="UP000694388"/>
    </source>
</evidence>
<evidence type="ECO:0000256" key="1">
    <source>
        <dbReference type="SAM" id="MobiDB-lite"/>
    </source>
</evidence>
<dbReference type="InterPro" id="IPR016024">
    <property type="entry name" value="ARM-type_fold"/>
</dbReference>
<dbReference type="GO" id="GO:0051726">
    <property type="term" value="P:regulation of cell cycle"/>
    <property type="evidence" value="ECO:0007669"/>
    <property type="project" value="TreeGrafter"/>
</dbReference>
<sequence>MAQQGNWTELLSTLDSSDLETVERVRELLQSKRGPGLLNCLLDYYIASQSKEALKMLSAVREPHDKHLLERLNDCFGRPAARLPSLLLLWHLMHKQPSWIHKLPRAPVFPSFLKLLKTDTDVVVLTTGVLVLSTLLPMIPQSIKNCLYDIFDIFSRLASWGIKNPGQVPDVCLVHLHAGVYTLFHRLYGMYPCNFLSYLRAHYGMRENCALFQEVVLPMLERVRVHPELVTGTKEYEMDASKWKRYETQDVVIECAKVSLDPKEASTEESYSSTHEMFGTNCLPCFTPDTSVHTGHGEQSLLIDMYSGLLQMTTEGVEVTWSPSLECGLTTPPPSCGMSPSQLHSGAQHSTPRPGELGHTGISIRGKGSEWNWILVLVKLKELATHCCVLDSLMLRKDYLGLKVFRATNTSATCNKPSTFLPIDNPSFAVNGMDGHSEESTTLPAARTSMVLSSSQLSTPSSSTCDANVSTALSSLGTFPYEILFASALPWTAASFIDKKTAESQVLWESGLEQCNHTSDISPSPLDVLDVLIQRGGDVHAKELKLPLPCQAADWTHFGGEAPAEEMQVMRARLKLLHAQLLYERHKREQHALRNRRLLRRVIKATALQEYNTAMVRLSVGEVNGLWFLAFNLLVRARRCGPVGA</sequence>
<dbReference type="Pfam" id="PF04388">
    <property type="entry name" value="Hamartin"/>
    <property type="match status" value="2"/>
</dbReference>
<dbReference type="GO" id="GO:0033596">
    <property type="term" value="C:TSC1-TSC2 complex"/>
    <property type="evidence" value="ECO:0007669"/>
    <property type="project" value="TreeGrafter"/>
</dbReference>
<dbReference type="AlphaFoldDB" id="A0A8C4Q1N4"/>
<dbReference type="InterPro" id="IPR007483">
    <property type="entry name" value="Hamartin"/>
</dbReference>
<organism evidence="2 3">
    <name type="scientific">Eptatretus burgeri</name>
    <name type="common">Inshore hagfish</name>
    <dbReference type="NCBI Taxonomy" id="7764"/>
    <lineage>
        <taxon>Eukaryota</taxon>
        <taxon>Metazoa</taxon>
        <taxon>Chordata</taxon>
        <taxon>Craniata</taxon>
        <taxon>Vertebrata</taxon>
        <taxon>Cyclostomata</taxon>
        <taxon>Myxini</taxon>
        <taxon>Myxiniformes</taxon>
        <taxon>Myxinidae</taxon>
        <taxon>Eptatretinae</taxon>
        <taxon>Eptatretus</taxon>
    </lineage>
</organism>
<accession>A0A8C4Q1N4</accession>
<name>A0A8C4Q1N4_EPTBU</name>
<dbReference type="Proteomes" id="UP000694388">
    <property type="component" value="Unplaced"/>
</dbReference>
<dbReference type="PANTHER" id="PTHR15154:SF2">
    <property type="entry name" value="HAMARTIN"/>
    <property type="match status" value="1"/>
</dbReference>
<dbReference type="GO" id="GO:0008285">
    <property type="term" value="P:negative regulation of cell population proliferation"/>
    <property type="evidence" value="ECO:0007669"/>
    <property type="project" value="TreeGrafter"/>
</dbReference>
<dbReference type="GeneTree" id="ENSGT00390000014148"/>
<reference evidence="2" key="1">
    <citation type="submission" date="2025-08" db="UniProtKB">
        <authorList>
            <consortium name="Ensembl"/>
        </authorList>
    </citation>
    <scope>IDENTIFICATION</scope>
</reference>
<protein>
    <submittedName>
        <fullName evidence="2">TSC complex subunit 1b</fullName>
    </submittedName>
</protein>
<proteinExistence type="predicted"/>
<dbReference type="PANTHER" id="PTHR15154">
    <property type="entry name" value="HAMARTIN"/>
    <property type="match status" value="1"/>
</dbReference>
<dbReference type="GO" id="GO:0032007">
    <property type="term" value="P:negative regulation of TOR signaling"/>
    <property type="evidence" value="ECO:0007669"/>
    <property type="project" value="TreeGrafter"/>
</dbReference>